<comment type="caution">
    <text evidence="3">The sequence shown here is derived from an EMBL/GenBank/DDBJ whole genome shotgun (WGS) entry which is preliminary data.</text>
</comment>
<name>A0ABT3DT15_9XANT</name>
<feature type="compositionally biased region" description="Low complexity" evidence="1">
    <location>
        <begin position="268"/>
        <end position="280"/>
    </location>
</feature>
<dbReference type="Gene3D" id="1.10.530.10">
    <property type="match status" value="1"/>
</dbReference>
<keyword evidence="4" id="KW-1185">Reference proteome</keyword>
<dbReference type="InterPro" id="IPR008258">
    <property type="entry name" value="Transglycosylase_SLT_dom_1"/>
</dbReference>
<dbReference type="Proteomes" id="UP001320843">
    <property type="component" value="Unassembled WGS sequence"/>
</dbReference>
<feature type="domain" description="Transglycosylase SLT" evidence="2">
    <location>
        <begin position="15"/>
        <end position="130"/>
    </location>
</feature>
<reference evidence="3 4" key="1">
    <citation type="submission" date="2022-06" db="EMBL/GenBank/DDBJ databases">
        <title>Dynamics of rice microbiomes reveals core vertical transmitted seed endophytes.</title>
        <authorList>
            <person name="Liao K."/>
            <person name="Zhang X."/>
        </authorList>
    </citation>
    <scope>NUCLEOTIDE SEQUENCE [LARGE SCALE GENOMIC DNA]</scope>
    <source>
        <strain evidence="3 4">YT10-10-1</strain>
    </source>
</reference>
<dbReference type="InterPro" id="IPR023346">
    <property type="entry name" value="Lysozyme-like_dom_sf"/>
</dbReference>
<protein>
    <recommendedName>
        <fullName evidence="2">Transglycosylase SLT domain-containing protein</fullName>
    </recommendedName>
</protein>
<proteinExistence type="predicted"/>
<dbReference type="Pfam" id="PF01464">
    <property type="entry name" value="SLT"/>
    <property type="match status" value="1"/>
</dbReference>
<accession>A0ABT3DT15</accession>
<feature type="region of interest" description="Disordered" evidence="1">
    <location>
        <begin position="252"/>
        <end position="294"/>
    </location>
</feature>
<dbReference type="RefSeq" id="WP_429002880.1">
    <property type="nucleotide sequence ID" value="NZ_CP099530.1"/>
</dbReference>
<evidence type="ECO:0000313" key="4">
    <source>
        <dbReference type="Proteomes" id="UP001320843"/>
    </source>
</evidence>
<organism evidence="3 4">
    <name type="scientific">Xanthomonas sacchari</name>
    <dbReference type="NCBI Taxonomy" id="56458"/>
    <lineage>
        <taxon>Bacteria</taxon>
        <taxon>Pseudomonadati</taxon>
        <taxon>Pseudomonadota</taxon>
        <taxon>Gammaproteobacteria</taxon>
        <taxon>Lysobacterales</taxon>
        <taxon>Lysobacteraceae</taxon>
        <taxon>Xanthomonas</taxon>
    </lineage>
</organism>
<dbReference type="EMBL" id="JANFWR010000006">
    <property type="protein sequence ID" value="MCW0398640.1"/>
    <property type="molecule type" value="Genomic_DNA"/>
</dbReference>
<sequence length="294" mass="30367">MLPGMELLSCPEMAVPAEVMQHVVRVESSHNPFAIGVVGGRLVRQPQNLSEAVATARMLEEKGYNFSLGLGQVNRYNLIKYGLDTYEKAFRTCPNLQAASKILAECYSRSGGNWGKSFSCYYSGNFETGYRHGYVQKVYASINQGRALAASTAGAIPVIPAGSVRRVVNDSVRAAAVREVDSIVSRRIDAAANRLASDLATQAQSSVRSQAAIPAPVQPIAGAMVAASAQAAAADSDLYIIRPTGAGKGVAVPAGGGATPAPQPPAHAPQAVAGAAVPGASTPPPTSGDGAFVF</sequence>
<dbReference type="CDD" id="cd16892">
    <property type="entry name" value="LT_VirB1-like"/>
    <property type="match status" value="1"/>
</dbReference>
<dbReference type="SUPFAM" id="SSF53955">
    <property type="entry name" value="Lysozyme-like"/>
    <property type="match status" value="1"/>
</dbReference>
<evidence type="ECO:0000256" key="1">
    <source>
        <dbReference type="SAM" id="MobiDB-lite"/>
    </source>
</evidence>
<evidence type="ECO:0000259" key="2">
    <source>
        <dbReference type="Pfam" id="PF01464"/>
    </source>
</evidence>
<gene>
    <name evidence="3" type="ORF">NB700_001196</name>
</gene>
<evidence type="ECO:0000313" key="3">
    <source>
        <dbReference type="EMBL" id="MCW0398640.1"/>
    </source>
</evidence>